<dbReference type="SUPFAM" id="SSF48371">
    <property type="entry name" value="ARM repeat"/>
    <property type="match status" value="1"/>
</dbReference>
<keyword evidence="3" id="KW-1185">Reference proteome</keyword>
<gene>
    <name evidence="2" type="ORF">GCM10012280_68480</name>
</gene>
<sequence>MTERPAAELGAPGPEDSGPDGTGLISGLSPDVEGPLSESDALRQLASGGDDKSEREEAARVAAIAEMITERLQKDASGLSIGTLALFNDSVSFGGGFNSGGRTSSGPSTGDRGGLVRIEDDEQAEHIDDYIQPVGYDDALSILRDRHLLVIASAAGTGREAAAVNLVAEALAFTGGEQSGFCHRVTDPAAVIAADWLPTRQGSGYMLILDETGARTGQCVRAIDIDWLTSTAARLKSASSFMVIVTGPPQGALARAAERSDYVVRELGEVDPVALLERRVLGHTSEPGDIAKLHRLLTESGALSALREQPAPGTAVRLASVIRGGGDLAREVAALRDPSIQVHKWFTRHDEPAAVCFALAAAVLEESSYLTVSDAALQLHAAVEPTAGPAPDIRFRDRLAHEQPWIQIVLPDGVADVHRATPPQVRFRSPLVRQAVLTYAWTYLDGHRAVVLTWLRKLLTQQDVEVRARAAVAAGITARGDHRHALHRYLQSWAGSQSWPLRQAAATALAVIAGRPELTEPVWALLNEWVSDGSSPFERRLVKTAATAVGGVLGKQDPERATTVLRAALDWRDDWGNLTPVAWSTVHLINQGCAREVLEALLDWSAPQDLSPMVSKTLSVFLFVARQPYAGEDPSPLAAGHSREMPRLLRQATQLHSELAELWARALARKPVQTHALEAMREWVDTHAGTDRATLAAIQSILVDIACRPGKHRQRIEYHLGHWAADRNRPSRNAAELLSVVKRAT</sequence>
<dbReference type="InterPro" id="IPR016024">
    <property type="entry name" value="ARM-type_fold"/>
</dbReference>
<comment type="caution">
    <text evidence="2">The sequence shown here is derived from an EMBL/GenBank/DDBJ whole genome shotgun (WGS) entry which is preliminary data.</text>
</comment>
<dbReference type="AlphaFoldDB" id="A0A918E2A7"/>
<evidence type="ECO:0000313" key="2">
    <source>
        <dbReference type="EMBL" id="GGP00213.1"/>
    </source>
</evidence>
<reference evidence="2" key="1">
    <citation type="journal article" date="2014" name="Int. J. Syst. Evol. Microbiol.">
        <title>Complete genome sequence of Corynebacterium casei LMG S-19264T (=DSM 44701T), isolated from a smear-ripened cheese.</title>
        <authorList>
            <consortium name="US DOE Joint Genome Institute (JGI-PGF)"/>
            <person name="Walter F."/>
            <person name="Albersmeier A."/>
            <person name="Kalinowski J."/>
            <person name="Ruckert C."/>
        </authorList>
    </citation>
    <scope>NUCLEOTIDE SEQUENCE</scope>
    <source>
        <strain evidence="2">CGMCC 4.7201</strain>
    </source>
</reference>
<protein>
    <submittedName>
        <fullName evidence="2">Uncharacterized protein</fullName>
    </submittedName>
</protein>
<name>A0A918E2A7_9ACTN</name>
<dbReference type="InterPro" id="IPR011989">
    <property type="entry name" value="ARM-like"/>
</dbReference>
<dbReference type="EMBL" id="BMMS01000054">
    <property type="protein sequence ID" value="GGP00213.1"/>
    <property type="molecule type" value="Genomic_DNA"/>
</dbReference>
<reference evidence="2" key="2">
    <citation type="submission" date="2020-09" db="EMBL/GenBank/DDBJ databases">
        <authorList>
            <person name="Sun Q."/>
            <person name="Zhou Y."/>
        </authorList>
    </citation>
    <scope>NUCLEOTIDE SEQUENCE</scope>
    <source>
        <strain evidence="2">CGMCC 4.7201</strain>
    </source>
</reference>
<feature type="region of interest" description="Disordered" evidence="1">
    <location>
        <begin position="1"/>
        <end position="58"/>
    </location>
</feature>
<feature type="compositionally biased region" description="Basic and acidic residues" evidence="1">
    <location>
        <begin position="49"/>
        <end position="58"/>
    </location>
</feature>
<proteinExistence type="predicted"/>
<organism evidence="2 3">
    <name type="scientific">Wenjunlia tyrosinilytica</name>
    <dbReference type="NCBI Taxonomy" id="1544741"/>
    <lineage>
        <taxon>Bacteria</taxon>
        <taxon>Bacillati</taxon>
        <taxon>Actinomycetota</taxon>
        <taxon>Actinomycetes</taxon>
        <taxon>Kitasatosporales</taxon>
        <taxon>Streptomycetaceae</taxon>
        <taxon>Wenjunlia</taxon>
    </lineage>
</organism>
<accession>A0A918E2A7</accession>
<dbReference type="RefSeq" id="WP_189135709.1">
    <property type="nucleotide sequence ID" value="NZ_BMMS01000054.1"/>
</dbReference>
<evidence type="ECO:0000313" key="3">
    <source>
        <dbReference type="Proteomes" id="UP000641932"/>
    </source>
</evidence>
<dbReference type="Gene3D" id="1.25.10.10">
    <property type="entry name" value="Leucine-rich Repeat Variant"/>
    <property type="match status" value="1"/>
</dbReference>
<evidence type="ECO:0000256" key="1">
    <source>
        <dbReference type="SAM" id="MobiDB-lite"/>
    </source>
</evidence>
<dbReference type="Proteomes" id="UP000641932">
    <property type="component" value="Unassembled WGS sequence"/>
</dbReference>